<evidence type="ECO:0000256" key="1">
    <source>
        <dbReference type="ARBA" id="ARBA00006484"/>
    </source>
</evidence>
<gene>
    <name evidence="3" type="ORF">SLNSH_07140</name>
</gene>
<dbReference type="AlphaFoldDB" id="A0A2T1HVP8"/>
<dbReference type="PANTHER" id="PTHR43639:SF1">
    <property type="entry name" value="SHORT-CHAIN DEHYDROGENASE_REDUCTASE FAMILY PROTEIN"/>
    <property type="match status" value="1"/>
</dbReference>
<dbReference type="OrthoDB" id="9780084at2"/>
<accession>A0A2T1HVP8</accession>
<organism evidence="3 4">
    <name type="scientific">Alsobacter soli</name>
    <dbReference type="NCBI Taxonomy" id="2109933"/>
    <lineage>
        <taxon>Bacteria</taxon>
        <taxon>Pseudomonadati</taxon>
        <taxon>Pseudomonadota</taxon>
        <taxon>Alphaproteobacteria</taxon>
        <taxon>Hyphomicrobiales</taxon>
        <taxon>Alsobacteraceae</taxon>
        <taxon>Alsobacter</taxon>
    </lineage>
</organism>
<comment type="caution">
    <text evidence="3">The sequence shown here is derived from an EMBL/GenBank/DDBJ whole genome shotgun (WGS) entry which is preliminary data.</text>
</comment>
<reference evidence="4" key="1">
    <citation type="submission" date="2018-03" db="EMBL/GenBank/DDBJ databases">
        <authorList>
            <person name="Sun L."/>
            <person name="Liu H."/>
            <person name="Chen W."/>
            <person name="Huang K."/>
            <person name="Liu W."/>
            <person name="Gao X."/>
        </authorList>
    </citation>
    <scope>NUCLEOTIDE SEQUENCE [LARGE SCALE GENOMIC DNA]</scope>
    <source>
        <strain evidence="4">SH9</strain>
    </source>
</reference>
<evidence type="ECO:0000313" key="3">
    <source>
        <dbReference type="EMBL" id="PSC05746.1"/>
    </source>
</evidence>
<dbReference type="Gene3D" id="3.40.50.720">
    <property type="entry name" value="NAD(P)-binding Rossmann-like Domain"/>
    <property type="match status" value="1"/>
</dbReference>
<proteinExistence type="inferred from homology"/>
<dbReference type="RefSeq" id="WP_106335989.1">
    <property type="nucleotide sequence ID" value="NZ_PVZS01000006.1"/>
</dbReference>
<dbReference type="PRINTS" id="PR00080">
    <property type="entry name" value="SDRFAMILY"/>
</dbReference>
<dbReference type="Proteomes" id="UP000239772">
    <property type="component" value="Unassembled WGS sequence"/>
</dbReference>
<name>A0A2T1HVP8_9HYPH</name>
<evidence type="ECO:0000313" key="4">
    <source>
        <dbReference type="Proteomes" id="UP000239772"/>
    </source>
</evidence>
<dbReference type="SUPFAM" id="SSF51735">
    <property type="entry name" value="NAD(P)-binding Rossmann-fold domains"/>
    <property type="match status" value="1"/>
</dbReference>
<dbReference type="InterPro" id="IPR036291">
    <property type="entry name" value="NAD(P)-bd_dom_sf"/>
</dbReference>
<dbReference type="InterPro" id="IPR002347">
    <property type="entry name" value="SDR_fam"/>
</dbReference>
<protein>
    <submittedName>
        <fullName evidence="3">Sugar dehydrogenase</fullName>
    </submittedName>
</protein>
<keyword evidence="4" id="KW-1185">Reference proteome</keyword>
<dbReference type="GO" id="GO:0016491">
    <property type="term" value="F:oxidoreductase activity"/>
    <property type="evidence" value="ECO:0007669"/>
    <property type="project" value="UniProtKB-KW"/>
</dbReference>
<dbReference type="NCBIfam" id="NF005559">
    <property type="entry name" value="PRK07231.1"/>
    <property type="match status" value="1"/>
</dbReference>
<sequence length="271" mass="29101">MSPFPQRLAGRFALVTGASRGIGRAVALRFAQEGAAVAVNHRNDPEDAEEVLGALRAASREAGRDARHRIVQADVADERDVERMISELVEAWGRLDILVNNAGVQGETPGDSMSGEDLARIIAVNLQGPAVACRVAIRHFLSRPGGGVILNTSSVHETIPKPGYAAYAMSKAGLGHLTRTLALEFADKGVRVNAIGPGATVTAMNDAWRHDPSKREAVESHIPMRFAAEPEDMAPAYAFLASDEARYITGQTLYIDGGLTLYPDFKENWSS</sequence>
<dbReference type="EMBL" id="PVZS01000006">
    <property type="protein sequence ID" value="PSC05746.1"/>
    <property type="molecule type" value="Genomic_DNA"/>
</dbReference>
<dbReference type="Pfam" id="PF13561">
    <property type="entry name" value="adh_short_C2"/>
    <property type="match status" value="1"/>
</dbReference>
<dbReference type="PRINTS" id="PR00081">
    <property type="entry name" value="GDHRDH"/>
</dbReference>
<dbReference type="PANTHER" id="PTHR43639">
    <property type="entry name" value="OXIDOREDUCTASE, SHORT-CHAIN DEHYDROGENASE/REDUCTASE FAMILY (AFU_ORTHOLOGUE AFUA_5G02870)"/>
    <property type="match status" value="1"/>
</dbReference>
<dbReference type="PROSITE" id="PS00061">
    <property type="entry name" value="ADH_SHORT"/>
    <property type="match status" value="1"/>
</dbReference>
<dbReference type="FunFam" id="3.40.50.720:FF:000084">
    <property type="entry name" value="Short-chain dehydrogenase reductase"/>
    <property type="match status" value="1"/>
</dbReference>
<evidence type="ECO:0000256" key="2">
    <source>
        <dbReference type="ARBA" id="ARBA00023002"/>
    </source>
</evidence>
<comment type="similarity">
    <text evidence="1">Belongs to the short-chain dehydrogenases/reductases (SDR) family.</text>
</comment>
<keyword evidence="2" id="KW-0560">Oxidoreductase</keyword>
<dbReference type="InterPro" id="IPR020904">
    <property type="entry name" value="Sc_DH/Rdtase_CS"/>
</dbReference>